<dbReference type="InterPro" id="IPR015410">
    <property type="entry name" value="DUF1985"/>
</dbReference>
<feature type="compositionally biased region" description="Polar residues" evidence="4">
    <location>
        <begin position="541"/>
        <end position="550"/>
    </location>
</feature>
<dbReference type="Pfam" id="PF09331">
    <property type="entry name" value="DUF1985"/>
    <property type="match status" value="2"/>
</dbReference>
<evidence type="ECO:0000256" key="1">
    <source>
        <dbReference type="ARBA" id="ARBA00005234"/>
    </source>
</evidence>
<dbReference type="GO" id="GO:0006508">
    <property type="term" value="P:proteolysis"/>
    <property type="evidence" value="ECO:0007669"/>
    <property type="project" value="UniProtKB-KW"/>
</dbReference>
<comment type="caution">
    <text evidence="6">The sequence shown here is derived from an EMBL/GenBank/DDBJ whole genome shotgun (WGS) entry which is preliminary data.</text>
</comment>
<proteinExistence type="inferred from homology"/>
<sequence>MLEVAWTTYVSEISFAKLRRRSVTAWDHIFSDHIFSDNIFSNCLKMNLPELPPRMFTLGEEPAAIRSISYHSDDTKLFKALCDCLTADEYDDLKASKLGVFIKFKELEFGWTSRLVNFMLCFQLDIKKKFELWSLVASQPARFSLIEFEHLTGLNCDYIKDLENARCEVTKEMAAFWEKLRVDLDTGTRYIEGKKFSSATPTSLARLVMDLEKFENYPWGRVAFKVLMDSLKAKELTQTGYTVDGPSPLLLAYKGGKGQRKCFKAAIKIQNNVNNFVRKDLDEMFPKWDRDVDDPVADNIIKAMFNDPGWKWTMDCWQVSGTHKVVKMEVSPGKNEVSPVKTEKTTMKSESVVKEESSRPRKKARKGSSVSGETLAAASDCFGMTKQQIERAFKDISDAISDGFGTCLREIKLLGDRMVAVEKKVGITKKGGSSDDRQLTTTSNPPKHVHEPESESVNGTKAGHNQAKEPSLTTEPSSSRELCLVRPADDLPSDDPSVLLLDKQVSTASDLLLEEARRQTKKETAMVNLREKSERERKLAPTQQTPFKGNSTAKQIIPNKKITEAFYHCDEWSRDDRMRLGYLAIYAGYIEGKKFSSATPASLARLVMDLENVENYPWGRVAFKVLMNSLKAKDLTQTSYTVDGFLQVVQVWAYYAMPELGANYGATVPNIPSPLLLAYKGGKGQRKCFKAAIKNHNNVNNFVRKDLDEMFPKWEGDVDDHVADNIIKVMFNDPGWKWTMDCWQVTESVMKEESSRPPKKARKGSSVSAETHAAGSDGFGMTKQQIERAFKDISDAISDGFGTCLREIKLLGDRMVAVEKKVGITKKGGSSDDRQLTTSSNPPKPVHEPASESVNGAKAGQKEAKEPSLTTEPSSSRELCLVRPADDLPSDDPSVLLLDKQMSKSILSGPPNPLRMADRPCEIPSSYKSKKVWGVDVDDIYAPVNFKNQHWIAIWISIRKRHIVVWDNIIGHISPEELDEVMEPFVTMVPYLLVECALSDEQTFQYTLEPYTYAIQTDGVPHCRAGDCGPFVLKYIECHALGMEFLKAFNKRNGKSIMEKMVVDIFQELPMCHEWENQDNDENLGTYE</sequence>
<dbReference type="Pfam" id="PF02902">
    <property type="entry name" value="Peptidase_C48"/>
    <property type="match status" value="1"/>
</dbReference>
<feature type="region of interest" description="Disordered" evidence="4">
    <location>
        <begin position="825"/>
        <end position="878"/>
    </location>
</feature>
<evidence type="ECO:0000256" key="3">
    <source>
        <dbReference type="ARBA" id="ARBA00022801"/>
    </source>
</evidence>
<comment type="similarity">
    <text evidence="1">Belongs to the peptidase C48 family.</text>
</comment>
<evidence type="ECO:0000313" key="6">
    <source>
        <dbReference type="EMBL" id="KAF2570531.1"/>
    </source>
</evidence>
<protein>
    <recommendedName>
        <fullName evidence="5">Ubiquitin-like protease family profile domain-containing protein</fullName>
    </recommendedName>
</protein>
<evidence type="ECO:0000256" key="2">
    <source>
        <dbReference type="ARBA" id="ARBA00022670"/>
    </source>
</evidence>
<feature type="region of interest" description="Disordered" evidence="4">
    <location>
        <begin position="522"/>
        <end position="550"/>
    </location>
</feature>
<accession>A0A8S9IKY7</accession>
<name>A0A8S9IKY7_BRACR</name>
<feature type="region of interest" description="Disordered" evidence="4">
    <location>
        <begin position="332"/>
        <end position="372"/>
    </location>
</feature>
<organism evidence="6">
    <name type="scientific">Brassica cretica</name>
    <name type="common">Mustard</name>
    <dbReference type="NCBI Taxonomy" id="69181"/>
    <lineage>
        <taxon>Eukaryota</taxon>
        <taxon>Viridiplantae</taxon>
        <taxon>Streptophyta</taxon>
        <taxon>Embryophyta</taxon>
        <taxon>Tracheophyta</taxon>
        <taxon>Spermatophyta</taxon>
        <taxon>Magnoliopsida</taxon>
        <taxon>eudicotyledons</taxon>
        <taxon>Gunneridae</taxon>
        <taxon>Pentapetalae</taxon>
        <taxon>rosids</taxon>
        <taxon>malvids</taxon>
        <taxon>Brassicales</taxon>
        <taxon>Brassicaceae</taxon>
        <taxon>Brassiceae</taxon>
        <taxon>Brassica</taxon>
    </lineage>
</organism>
<feature type="compositionally biased region" description="Polar residues" evidence="4">
    <location>
        <begin position="868"/>
        <end position="877"/>
    </location>
</feature>
<feature type="compositionally biased region" description="Basic and acidic residues" evidence="4">
    <location>
        <begin position="522"/>
        <end position="539"/>
    </location>
</feature>
<dbReference type="InterPro" id="IPR003653">
    <property type="entry name" value="Peptidase_C48_C"/>
</dbReference>
<dbReference type="InterPro" id="IPR038765">
    <property type="entry name" value="Papain-like_cys_pep_sf"/>
</dbReference>
<dbReference type="Gene3D" id="3.40.395.10">
    <property type="entry name" value="Adenoviral Proteinase, Chain A"/>
    <property type="match status" value="1"/>
</dbReference>
<feature type="domain" description="Ubiquitin-like protease family profile" evidence="5">
    <location>
        <begin position="786"/>
        <end position="1039"/>
    </location>
</feature>
<evidence type="ECO:0000256" key="4">
    <source>
        <dbReference type="SAM" id="MobiDB-lite"/>
    </source>
</evidence>
<gene>
    <name evidence="6" type="ORF">F2Q70_00002045</name>
</gene>
<dbReference type="SUPFAM" id="SSF54001">
    <property type="entry name" value="Cysteine proteinases"/>
    <property type="match status" value="1"/>
</dbReference>
<feature type="compositionally biased region" description="Basic and acidic residues" evidence="4">
    <location>
        <begin position="341"/>
        <end position="359"/>
    </location>
</feature>
<dbReference type="PROSITE" id="PS50600">
    <property type="entry name" value="ULP_PROTEASE"/>
    <property type="match status" value="1"/>
</dbReference>
<keyword evidence="3" id="KW-0378">Hydrolase</keyword>
<evidence type="ECO:0000259" key="5">
    <source>
        <dbReference type="PROSITE" id="PS50600"/>
    </source>
</evidence>
<reference evidence="6" key="1">
    <citation type="submission" date="2019-12" db="EMBL/GenBank/DDBJ databases">
        <title>Genome sequencing and annotation of Brassica cretica.</title>
        <authorList>
            <person name="Studholme D.J."/>
            <person name="Sarris P.F."/>
        </authorList>
    </citation>
    <scope>NUCLEOTIDE SEQUENCE</scope>
    <source>
        <strain evidence="6">PFS-102/07</strain>
        <tissue evidence="6">Leaf</tissue>
    </source>
</reference>
<dbReference type="PANTHER" id="PTHR48449">
    <property type="entry name" value="DUF1985 DOMAIN-CONTAINING PROTEIN"/>
    <property type="match status" value="1"/>
</dbReference>
<feature type="region of interest" description="Disordered" evidence="4">
    <location>
        <begin position="749"/>
        <end position="780"/>
    </location>
</feature>
<dbReference type="GO" id="GO:0008234">
    <property type="term" value="F:cysteine-type peptidase activity"/>
    <property type="evidence" value="ECO:0007669"/>
    <property type="project" value="InterPro"/>
</dbReference>
<dbReference type="PANTHER" id="PTHR48449:SF1">
    <property type="entry name" value="DUF1985 DOMAIN-CONTAINING PROTEIN"/>
    <property type="match status" value="1"/>
</dbReference>
<keyword evidence="2" id="KW-0645">Protease</keyword>
<feature type="compositionally biased region" description="Polar residues" evidence="4">
    <location>
        <begin position="471"/>
        <end position="480"/>
    </location>
</feature>
<feature type="region of interest" description="Disordered" evidence="4">
    <location>
        <begin position="428"/>
        <end position="480"/>
    </location>
</feature>
<dbReference type="AlphaFoldDB" id="A0A8S9IKY7"/>
<dbReference type="EMBL" id="QGKY02001015">
    <property type="protein sequence ID" value="KAF2570531.1"/>
    <property type="molecule type" value="Genomic_DNA"/>
</dbReference>